<feature type="region of interest" description="Disordered" evidence="1">
    <location>
        <begin position="74"/>
        <end position="94"/>
    </location>
</feature>
<dbReference type="Proteomes" id="UP001275084">
    <property type="component" value="Unassembled WGS sequence"/>
</dbReference>
<sequence length="154" mass="16577">MSQRKYRNYYEPWKLCFWTTGVSGLAAETCYLCQDQDDMTFCGALVYVTTDDGSRVSTIGGLVEVDGQLYAMTTSHPPSPPIQGTSASASLSSAATLRDEDFPDDVGAALVFTPKASGNWESAESIPPQLQPAFSQWSQTTTPLVSTLEGQGCD</sequence>
<organism evidence="2 3">
    <name type="scientific">Lasiosphaeria hispida</name>
    <dbReference type="NCBI Taxonomy" id="260671"/>
    <lineage>
        <taxon>Eukaryota</taxon>
        <taxon>Fungi</taxon>
        <taxon>Dikarya</taxon>
        <taxon>Ascomycota</taxon>
        <taxon>Pezizomycotina</taxon>
        <taxon>Sordariomycetes</taxon>
        <taxon>Sordariomycetidae</taxon>
        <taxon>Sordariales</taxon>
        <taxon>Lasiosphaeriaceae</taxon>
        <taxon>Lasiosphaeria</taxon>
    </lineage>
</organism>
<feature type="compositionally biased region" description="Low complexity" evidence="1">
    <location>
        <begin position="85"/>
        <end position="94"/>
    </location>
</feature>
<reference evidence="2" key="1">
    <citation type="journal article" date="2023" name="Mol. Phylogenet. Evol.">
        <title>Genome-scale phylogeny and comparative genomics of the fungal order Sordariales.</title>
        <authorList>
            <person name="Hensen N."/>
            <person name="Bonometti L."/>
            <person name="Westerberg I."/>
            <person name="Brannstrom I.O."/>
            <person name="Guillou S."/>
            <person name="Cros-Aarteil S."/>
            <person name="Calhoun S."/>
            <person name="Haridas S."/>
            <person name="Kuo A."/>
            <person name="Mondo S."/>
            <person name="Pangilinan J."/>
            <person name="Riley R."/>
            <person name="LaButti K."/>
            <person name="Andreopoulos B."/>
            <person name="Lipzen A."/>
            <person name="Chen C."/>
            <person name="Yan M."/>
            <person name="Daum C."/>
            <person name="Ng V."/>
            <person name="Clum A."/>
            <person name="Steindorff A."/>
            <person name="Ohm R.A."/>
            <person name="Martin F."/>
            <person name="Silar P."/>
            <person name="Natvig D.O."/>
            <person name="Lalanne C."/>
            <person name="Gautier V."/>
            <person name="Ament-Velasquez S.L."/>
            <person name="Kruys A."/>
            <person name="Hutchinson M.I."/>
            <person name="Powell A.J."/>
            <person name="Barry K."/>
            <person name="Miller A.N."/>
            <person name="Grigoriev I.V."/>
            <person name="Debuchy R."/>
            <person name="Gladieux P."/>
            <person name="Hiltunen Thoren M."/>
            <person name="Johannesson H."/>
        </authorList>
    </citation>
    <scope>NUCLEOTIDE SEQUENCE</scope>
    <source>
        <strain evidence="2">CBS 955.72</strain>
    </source>
</reference>
<keyword evidence="3" id="KW-1185">Reference proteome</keyword>
<proteinExistence type="predicted"/>
<evidence type="ECO:0000313" key="2">
    <source>
        <dbReference type="EMBL" id="KAK3349270.1"/>
    </source>
</evidence>
<evidence type="ECO:0000313" key="3">
    <source>
        <dbReference type="Proteomes" id="UP001275084"/>
    </source>
</evidence>
<comment type="caution">
    <text evidence="2">The sequence shown here is derived from an EMBL/GenBank/DDBJ whole genome shotgun (WGS) entry which is preliminary data.</text>
</comment>
<accession>A0AAJ0MCJ5</accession>
<dbReference type="EMBL" id="JAUIQD010000005">
    <property type="protein sequence ID" value="KAK3349270.1"/>
    <property type="molecule type" value="Genomic_DNA"/>
</dbReference>
<name>A0AAJ0MCJ5_9PEZI</name>
<gene>
    <name evidence="2" type="ORF">B0T25DRAFT_569921</name>
</gene>
<reference evidence="2" key="2">
    <citation type="submission" date="2023-06" db="EMBL/GenBank/DDBJ databases">
        <authorList>
            <consortium name="Lawrence Berkeley National Laboratory"/>
            <person name="Haridas S."/>
            <person name="Hensen N."/>
            <person name="Bonometti L."/>
            <person name="Westerberg I."/>
            <person name="Brannstrom I.O."/>
            <person name="Guillou S."/>
            <person name="Cros-Aarteil S."/>
            <person name="Calhoun S."/>
            <person name="Kuo A."/>
            <person name="Mondo S."/>
            <person name="Pangilinan J."/>
            <person name="Riley R."/>
            <person name="Labutti K."/>
            <person name="Andreopoulos B."/>
            <person name="Lipzen A."/>
            <person name="Chen C."/>
            <person name="Yanf M."/>
            <person name="Daum C."/>
            <person name="Ng V."/>
            <person name="Clum A."/>
            <person name="Steindorff A."/>
            <person name="Ohm R."/>
            <person name="Martin F."/>
            <person name="Silar P."/>
            <person name="Natvig D."/>
            <person name="Lalanne C."/>
            <person name="Gautier V."/>
            <person name="Ament-Velasquez S.L."/>
            <person name="Kruys A."/>
            <person name="Hutchinson M.I."/>
            <person name="Powell A.J."/>
            <person name="Barry K."/>
            <person name="Miller A.N."/>
            <person name="Grigoriev I.V."/>
            <person name="Debuchy R."/>
            <person name="Gladieux P."/>
            <person name="Thoren M.H."/>
            <person name="Johannesson H."/>
        </authorList>
    </citation>
    <scope>NUCLEOTIDE SEQUENCE</scope>
    <source>
        <strain evidence="2">CBS 955.72</strain>
    </source>
</reference>
<evidence type="ECO:0000256" key="1">
    <source>
        <dbReference type="SAM" id="MobiDB-lite"/>
    </source>
</evidence>
<feature type="region of interest" description="Disordered" evidence="1">
    <location>
        <begin position="135"/>
        <end position="154"/>
    </location>
</feature>
<dbReference type="AlphaFoldDB" id="A0AAJ0MCJ5"/>
<protein>
    <submittedName>
        <fullName evidence="2">Uncharacterized protein</fullName>
    </submittedName>
</protein>